<dbReference type="Pfam" id="PF13965">
    <property type="entry name" value="SID-1_RNA_chan"/>
    <property type="match status" value="1"/>
</dbReference>
<evidence type="ECO:0008006" key="12">
    <source>
        <dbReference type="Google" id="ProtNLM"/>
    </source>
</evidence>
<feature type="transmembrane region" description="Helical" evidence="9">
    <location>
        <begin position="413"/>
        <end position="434"/>
    </location>
</feature>
<name>A0AAN8JH86_PATCE</name>
<dbReference type="PANTHER" id="PTHR12185:SF14">
    <property type="entry name" value="CHOLESTEROL UPTAKE PROTEIN 1"/>
    <property type="match status" value="1"/>
</dbReference>
<feature type="transmembrane region" description="Helical" evidence="9">
    <location>
        <begin position="541"/>
        <end position="560"/>
    </location>
</feature>
<keyword evidence="6 9" id="KW-0472">Membrane</keyword>
<feature type="transmembrane region" description="Helical" evidence="9">
    <location>
        <begin position="760"/>
        <end position="779"/>
    </location>
</feature>
<dbReference type="GO" id="GO:0051033">
    <property type="term" value="F:RNA transmembrane transporter activity"/>
    <property type="evidence" value="ECO:0007669"/>
    <property type="project" value="TreeGrafter"/>
</dbReference>
<feature type="transmembrane region" description="Helical" evidence="9">
    <location>
        <begin position="676"/>
        <end position="696"/>
    </location>
</feature>
<comment type="similarity">
    <text evidence="2">Belongs to the SID1 family.</text>
</comment>
<dbReference type="InterPro" id="IPR025958">
    <property type="entry name" value="SID1_TM_fam"/>
</dbReference>
<organism evidence="10 11">
    <name type="scientific">Patella caerulea</name>
    <name type="common">Rayed Mediterranean limpet</name>
    <dbReference type="NCBI Taxonomy" id="87958"/>
    <lineage>
        <taxon>Eukaryota</taxon>
        <taxon>Metazoa</taxon>
        <taxon>Spiralia</taxon>
        <taxon>Lophotrochozoa</taxon>
        <taxon>Mollusca</taxon>
        <taxon>Gastropoda</taxon>
        <taxon>Patellogastropoda</taxon>
        <taxon>Patelloidea</taxon>
        <taxon>Patellidae</taxon>
        <taxon>Patella</taxon>
    </lineage>
</organism>
<feature type="transmembrane region" description="Helical" evidence="9">
    <location>
        <begin position="514"/>
        <end position="535"/>
    </location>
</feature>
<evidence type="ECO:0000256" key="5">
    <source>
        <dbReference type="ARBA" id="ARBA00022989"/>
    </source>
</evidence>
<dbReference type="EMBL" id="JAZGQO010000011">
    <property type="protein sequence ID" value="KAK6174038.1"/>
    <property type="molecule type" value="Genomic_DNA"/>
</dbReference>
<comment type="caution">
    <text evidence="10">The sequence shown here is derived from an EMBL/GenBank/DDBJ whole genome shotgun (WGS) entry which is preliminary data.</text>
</comment>
<dbReference type="GO" id="GO:0005886">
    <property type="term" value="C:plasma membrane"/>
    <property type="evidence" value="ECO:0007669"/>
    <property type="project" value="TreeGrafter"/>
</dbReference>
<evidence type="ECO:0000313" key="10">
    <source>
        <dbReference type="EMBL" id="KAK6174038.1"/>
    </source>
</evidence>
<keyword evidence="7" id="KW-0325">Glycoprotein</keyword>
<proteinExistence type="inferred from homology"/>
<feature type="transmembrane region" description="Helical" evidence="9">
    <location>
        <begin position="708"/>
        <end position="729"/>
    </location>
</feature>
<dbReference type="Proteomes" id="UP001347796">
    <property type="component" value="Unassembled WGS sequence"/>
</dbReference>
<reference evidence="10 11" key="1">
    <citation type="submission" date="2024-01" db="EMBL/GenBank/DDBJ databases">
        <title>The genome of the rayed Mediterranean limpet Patella caerulea (Linnaeus, 1758).</title>
        <authorList>
            <person name="Anh-Thu Weber A."/>
            <person name="Halstead-Nussloch G."/>
        </authorList>
    </citation>
    <scope>NUCLEOTIDE SEQUENCE [LARGE SCALE GENOMIC DNA]</scope>
    <source>
        <strain evidence="10">AATW-2023a</strain>
        <tissue evidence="10">Whole specimen</tissue>
    </source>
</reference>
<protein>
    <recommendedName>
        <fullName evidence="12">SID1 transmembrane family member 1</fullName>
    </recommendedName>
</protein>
<feature type="transmembrane region" description="Helical" evidence="9">
    <location>
        <begin position="468"/>
        <end position="485"/>
    </location>
</feature>
<evidence type="ECO:0000256" key="7">
    <source>
        <dbReference type="ARBA" id="ARBA00023180"/>
    </source>
</evidence>
<evidence type="ECO:0000256" key="3">
    <source>
        <dbReference type="ARBA" id="ARBA00022692"/>
    </source>
</evidence>
<feature type="region of interest" description="Disordered" evidence="8">
    <location>
        <begin position="346"/>
        <end position="371"/>
    </location>
</feature>
<keyword evidence="3 9" id="KW-0812">Transmembrane</keyword>
<evidence type="ECO:0000256" key="9">
    <source>
        <dbReference type="SAM" id="Phobius"/>
    </source>
</evidence>
<dbReference type="GO" id="GO:0003725">
    <property type="term" value="F:double-stranded RNA binding"/>
    <property type="evidence" value="ECO:0007669"/>
    <property type="project" value="TreeGrafter"/>
</dbReference>
<feature type="transmembrane region" description="Helical" evidence="9">
    <location>
        <begin position="285"/>
        <end position="309"/>
    </location>
</feature>
<gene>
    <name evidence="10" type="ORF">SNE40_017386</name>
</gene>
<keyword evidence="5 9" id="KW-1133">Transmembrane helix</keyword>
<evidence type="ECO:0000256" key="4">
    <source>
        <dbReference type="ARBA" id="ARBA00022729"/>
    </source>
</evidence>
<evidence type="ECO:0000256" key="6">
    <source>
        <dbReference type="ARBA" id="ARBA00023136"/>
    </source>
</evidence>
<feature type="transmembrane region" description="Helical" evidence="9">
    <location>
        <begin position="597"/>
        <end position="621"/>
    </location>
</feature>
<keyword evidence="4" id="KW-0732">Signal</keyword>
<dbReference type="PANTHER" id="PTHR12185">
    <property type="entry name" value="SID1 TRANSMEMBRANE FAMILY MEMEBER"/>
    <property type="match status" value="1"/>
</dbReference>
<accession>A0AAN8JH86</accession>
<keyword evidence="11" id="KW-1185">Reference proteome</keyword>
<evidence type="ECO:0000256" key="8">
    <source>
        <dbReference type="SAM" id="MobiDB-lite"/>
    </source>
</evidence>
<feature type="transmembrane region" description="Helical" evidence="9">
    <location>
        <begin position="651"/>
        <end position="670"/>
    </location>
</feature>
<evidence type="ECO:0000256" key="1">
    <source>
        <dbReference type="ARBA" id="ARBA00004141"/>
    </source>
</evidence>
<dbReference type="GO" id="GO:0005764">
    <property type="term" value="C:lysosome"/>
    <property type="evidence" value="ECO:0007669"/>
    <property type="project" value="TreeGrafter"/>
</dbReference>
<sequence length="794" mass="91239">MNFLSSARSFDLMNYLEESKDLNTTVIPGNFSNLYEDIQIDRHHQYLFVFSYNETNETTAVRIHTSSDKVNNSFPIMFVVRQQQGLLSWQVPLSINYNYRYKSVNRTLCPMDKDSRRSLTRDQLIYIDVSTMSVEPSNFTISVSLLDDFLLSLDTVKNTSVSPAAPEYYMFTFPDNVVSVLLTVESEDKQCMVVSIQDIKCPVFDLDNNIVFQGKYQTMTKQAALILNKEDYDEDAFYVVMVVKSNDLDCNPIQNIQPATPVHRNKNVNILIKGTISKASYYKGIFVAVAFFLSFYLVAFFICIFYHCCGYNSEYLNMSEDMKDRLLSRPMTSSTRDASYGSIANQSEISEEESASISNERGDNSDQSEVDTSEIDMLRDAYEDKRIVRTKTALFVTDLSRKSPKKLSKTYKIYHWNLLTIGIFYGLPVIQLVVSYQKVLHRTGDQDICYYNFYCAHPLGVLSSFNNVFSNIGYVLLGALFIIIVRKRASVHRAFAAKNKEISQRYGIPQHYGLYYAMGLALMMEGLMSACYHVCPNNSNFQFDTSFMYIIACLNMLKIYQTRHPDINAKAHTTYLSMAFVIFIAVIGVAYANSIFWILYALVHMLVSLILSAQIYFMGMWKVDCGVFKRLWWLFRNDCLKCGRPIYPNRFVLLLIGNIINWSFAIYGFVNPPTDFATYLLAIFIGNLMLYVLFYIIMKLLSGEKIHLLATACIIIATLTWAGALYFFFAHLTSWSVTPATSKEGNRQCLLLEFYDAHDIWHFLSAIGMFFGFLIILTLDDDLMLKRRDQIPVF</sequence>
<evidence type="ECO:0000313" key="11">
    <source>
        <dbReference type="Proteomes" id="UP001347796"/>
    </source>
</evidence>
<comment type="subcellular location">
    <subcellularLocation>
        <location evidence="1">Membrane</location>
        <topology evidence="1">Multi-pass membrane protein</topology>
    </subcellularLocation>
</comment>
<feature type="transmembrane region" description="Helical" evidence="9">
    <location>
        <begin position="572"/>
        <end position="591"/>
    </location>
</feature>
<evidence type="ECO:0000256" key="2">
    <source>
        <dbReference type="ARBA" id="ARBA00006618"/>
    </source>
</evidence>
<dbReference type="AlphaFoldDB" id="A0AAN8JH86"/>